<feature type="chain" id="PRO_5042017660" evidence="2">
    <location>
        <begin position="23"/>
        <end position="85"/>
    </location>
</feature>
<gene>
    <name evidence="3" type="ORF">EV680_1473</name>
    <name evidence="4" type="ORF">LVJ78_00795</name>
</gene>
<reference evidence="3 5" key="1">
    <citation type="submission" date="2019-03" db="EMBL/GenBank/DDBJ databases">
        <title>Genomic Encyclopedia of Type Strains, Phase IV (KMG-IV): sequencing the most valuable type-strain genomes for metagenomic binning, comparative biology and taxonomic classification.</title>
        <authorList>
            <person name="Goeker M."/>
        </authorList>
    </citation>
    <scope>NUCLEOTIDE SEQUENCE [LARGE SCALE GENOMIC DNA]</scope>
    <source>
        <strain evidence="3 5">DSM 17474</strain>
    </source>
</reference>
<dbReference type="Proteomes" id="UP000829756">
    <property type="component" value="Chromosome"/>
</dbReference>
<proteinExistence type="predicted"/>
<dbReference type="AlphaFoldDB" id="A0AAE9KI53"/>
<evidence type="ECO:0000256" key="1">
    <source>
        <dbReference type="SAM" id="MobiDB-lite"/>
    </source>
</evidence>
<name>A0AAE9KI53_9NEIS</name>
<evidence type="ECO:0000256" key="2">
    <source>
        <dbReference type="SAM" id="SignalP"/>
    </source>
</evidence>
<reference evidence="4" key="2">
    <citation type="submission" date="2021-12" db="EMBL/GenBank/DDBJ databases">
        <authorList>
            <person name="Veyrier F.J."/>
        </authorList>
    </citation>
    <scope>NUCLEOTIDE SEQUENCE</scope>
    <source>
        <strain evidence="4">1258/02</strain>
    </source>
</reference>
<dbReference type="RefSeq" id="WP_132954848.1">
    <property type="nucleotide sequence ID" value="NZ_CP091507.1"/>
</dbReference>
<accession>A0AAE9KI53</accession>
<dbReference type="EMBL" id="CP091507">
    <property type="protein sequence ID" value="UOO79607.1"/>
    <property type="molecule type" value="Genomic_DNA"/>
</dbReference>
<dbReference type="KEGG" id="usu:LVJ78_00795"/>
<evidence type="ECO:0000313" key="3">
    <source>
        <dbReference type="EMBL" id="TCO98429.1"/>
    </source>
</evidence>
<evidence type="ECO:0000313" key="4">
    <source>
        <dbReference type="EMBL" id="UOO79607.1"/>
    </source>
</evidence>
<reference evidence="4" key="3">
    <citation type="journal article" date="2022" name="Res Sq">
        <title>Evolution of multicellular longitudinally dividing oral cavity symbionts (Neisseriaceae).</title>
        <authorList>
            <person name="Nyongesa S."/>
            <person name="Weber P."/>
            <person name="Bernet E."/>
            <person name="Pullido F."/>
            <person name="Nieckarz M."/>
            <person name="Delaby M."/>
            <person name="Nieves C."/>
            <person name="Viehboeck T."/>
            <person name="Krause N."/>
            <person name="Rivera-Millot A."/>
            <person name="Nakamura A."/>
            <person name="Vischer N."/>
            <person name="VanNieuwenhze M."/>
            <person name="Brun Y."/>
            <person name="Cava F."/>
            <person name="Bulgheresi S."/>
            <person name="Veyrier F."/>
        </authorList>
    </citation>
    <scope>NUCLEOTIDE SEQUENCE</scope>
    <source>
        <strain evidence="4">1258/02</strain>
    </source>
</reference>
<protein>
    <submittedName>
        <fullName evidence="4">Uncharacterized protein</fullName>
    </submittedName>
</protein>
<sequence>MKKTVITTFAAVAALSAGLVAAKGAHEPSWHTQDHGEIPGLQAVPKDNAERAEKSDDSVKLVAPAAQTQTESDNTYVPLRRTESR</sequence>
<evidence type="ECO:0000313" key="6">
    <source>
        <dbReference type="Proteomes" id="UP000829756"/>
    </source>
</evidence>
<feature type="region of interest" description="Disordered" evidence="1">
    <location>
        <begin position="48"/>
        <end position="85"/>
    </location>
</feature>
<feature type="signal peptide" evidence="2">
    <location>
        <begin position="1"/>
        <end position="22"/>
    </location>
</feature>
<feature type="compositionally biased region" description="Basic and acidic residues" evidence="1">
    <location>
        <begin position="48"/>
        <end position="59"/>
    </location>
</feature>
<keyword evidence="5" id="KW-1185">Reference proteome</keyword>
<dbReference type="EMBL" id="SLXE01000047">
    <property type="protein sequence ID" value="TCO98429.1"/>
    <property type="molecule type" value="Genomic_DNA"/>
</dbReference>
<keyword evidence="2" id="KW-0732">Signal</keyword>
<dbReference type="Proteomes" id="UP000294721">
    <property type="component" value="Unassembled WGS sequence"/>
</dbReference>
<organism evidence="4 6">
    <name type="scientific">Uruburuella suis</name>
    <dbReference type="NCBI Taxonomy" id="252130"/>
    <lineage>
        <taxon>Bacteria</taxon>
        <taxon>Pseudomonadati</taxon>
        <taxon>Pseudomonadota</taxon>
        <taxon>Betaproteobacteria</taxon>
        <taxon>Neisseriales</taxon>
        <taxon>Neisseriaceae</taxon>
        <taxon>Uruburuella</taxon>
    </lineage>
</organism>
<feature type="compositionally biased region" description="Polar residues" evidence="1">
    <location>
        <begin position="66"/>
        <end position="75"/>
    </location>
</feature>
<evidence type="ECO:0000313" key="5">
    <source>
        <dbReference type="Proteomes" id="UP000294721"/>
    </source>
</evidence>